<keyword evidence="3" id="KW-1185">Reference proteome</keyword>
<proteinExistence type="predicted"/>
<feature type="compositionally biased region" description="Low complexity" evidence="1">
    <location>
        <begin position="469"/>
        <end position="488"/>
    </location>
</feature>
<gene>
    <name evidence="2" type="ORF">cyUL84</name>
</gene>
<dbReference type="Proteomes" id="UP000174965">
    <property type="component" value="Segment"/>
</dbReference>
<evidence type="ECO:0000256" key="1">
    <source>
        <dbReference type="SAM" id="MobiDB-lite"/>
    </source>
</evidence>
<evidence type="ECO:0000313" key="2">
    <source>
        <dbReference type="EMBL" id="AEQ32197.1"/>
    </source>
</evidence>
<dbReference type="InterPro" id="IPR010436">
    <property type="entry name" value="Herpes_UL84"/>
</dbReference>
<feature type="region of interest" description="Disordered" evidence="1">
    <location>
        <begin position="26"/>
        <end position="60"/>
    </location>
</feature>
<reference evidence="2 3" key="1">
    <citation type="journal article" date="2011" name="J. Virol.">
        <title>Genomic sequencing and characterization of cynomolgus macaque cytomegalovirus.</title>
        <authorList>
            <person name="Marsh A.K."/>
            <person name="Willer D.O."/>
            <person name="Ambagala A.P."/>
            <person name="Dzamba M."/>
            <person name="Chan J.K."/>
            <person name="Pilon R."/>
            <person name="Fournier J."/>
            <person name="Sandstrom P."/>
            <person name="Brudno M."/>
            <person name="Macdonald K.S."/>
        </authorList>
    </citation>
    <scope>NUCLEOTIDE SEQUENCE [LARGE SCALE GENOMIC DNA]</scope>
    <source>
        <strain evidence="2 3">Ottawa</strain>
    </source>
</reference>
<organism evidence="2 3">
    <name type="scientific">macacine betaherpesvirus 8</name>
    <dbReference type="NCBI Taxonomy" id="2560567"/>
    <lineage>
        <taxon>Viruses</taxon>
        <taxon>Duplodnaviria</taxon>
        <taxon>Heunggongvirae</taxon>
        <taxon>Peploviricota</taxon>
        <taxon>Herviviricetes</taxon>
        <taxon>Herpesvirales</taxon>
        <taxon>Orthoherpesviridae</taxon>
        <taxon>Betaherpesvirinae</taxon>
        <taxon>Cytomegalovirus</taxon>
        <taxon>Cytomegalovirus macacinebeta8</taxon>
    </lineage>
</organism>
<protein>
    <submittedName>
        <fullName evidence="2">Protein UL84</fullName>
    </submittedName>
</protein>
<accession>G8H1C3</accession>
<sequence length="514" mass="57583">MISSTNRSCSRSVTCHPITNPLPAYLKAEPPHSCHQSQTMPRADKTLRNGPRGRPRKTPPSLLLDETILTLTDQHHVKRPLPRQGTYRLIQLHVDFQPSDLQHPFQILLSTLLQLEPLSPHRDPEEQGLLCAVANPDSDIFPILSPFPAQAGSCNIIRAIIEEQLTQMSIVRLSLNIFALKTMPPLRHQLPLRRKVTQHNALHDCVSLHLPDLTFVNDKISNTSELTIPVKSALCWHTAEGGISGPRGLASRISVRLSDATIQNMGPATFGQLYTDTDCPDLILSSLILYQDNVLRFNVTFRSAQHQLPSNPIVSFKLRLRQQTVTRPFFSDTPLPYFLPRKQPGGGLDVCLPYDLSLKTSHLIRIYRRFYGPFLGLFIPHNRQELNMPVTIWLPRTWLEISVIGDNTHIPKNTVLGQLYFISSKHSLNRGRLSALANQVKSSLHGTPHQVSLLGASFSLQDLAPMRVSNPSPETTPQQQQQSPTNNNKPVTIAMVCNQRQPQQQQSQNSASPP</sequence>
<feature type="region of interest" description="Disordered" evidence="1">
    <location>
        <begin position="465"/>
        <end position="492"/>
    </location>
</feature>
<name>G8H1C3_9BETA</name>
<dbReference type="Pfam" id="PF06284">
    <property type="entry name" value="Cytomega_UL84"/>
    <property type="match status" value="2"/>
</dbReference>
<dbReference type="EMBL" id="JN227533">
    <property type="protein sequence ID" value="AEQ32197.1"/>
    <property type="molecule type" value="Genomic_DNA"/>
</dbReference>
<evidence type="ECO:0000313" key="3">
    <source>
        <dbReference type="Proteomes" id="UP000174965"/>
    </source>
</evidence>